<protein>
    <recommendedName>
        <fullName evidence="2">LRR receptor-like serine/threonine-protein kinase</fullName>
    </recommendedName>
</protein>
<gene>
    <name evidence="1" type="ORF">CB5_LOCUS26309</name>
</gene>
<dbReference type="GO" id="GO:0016020">
    <property type="term" value="C:membrane"/>
    <property type="evidence" value="ECO:0007669"/>
    <property type="project" value="TreeGrafter"/>
</dbReference>
<sequence>MSMNAEYGTGSRISTQGDVYSYGILLLELLTGKKPTNGLFQDGLSLRKYVETAFPEKLAEVLDPVISEEEEGLHSNDESEEDGASANLRMQRCIVLLVEIGLLCSVESPKDRMTMLDAATQISAIKRAYSFAEISHRPTN</sequence>
<organism evidence="1">
    <name type="scientific">Ananas comosus var. bracteatus</name>
    <name type="common">red pineapple</name>
    <dbReference type="NCBI Taxonomy" id="296719"/>
    <lineage>
        <taxon>Eukaryota</taxon>
        <taxon>Viridiplantae</taxon>
        <taxon>Streptophyta</taxon>
        <taxon>Embryophyta</taxon>
        <taxon>Tracheophyta</taxon>
        <taxon>Spermatophyta</taxon>
        <taxon>Magnoliopsida</taxon>
        <taxon>Liliopsida</taxon>
        <taxon>Poales</taxon>
        <taxon>Bromeliaceae</taxon>
        <taxon>Bromelioideae</taxon>
        <taxon>Ananas</taxon>
    </lineage>
</organism>
<dbReference type="EMBL" id="LR862136">
    <property type="protein sequence ID" value="CAD1843098.1"/>
    <property type="molecule type" value="Genomic_DNA"/>
</dbReference>
<accession>A0A6V7QJ81</accession>
<dbReference type="PANTHER" id="PTHR48055">
    <property type="entry name" value="LEUCINE-RICH REPEAT RECEPTOR PROTEIN KINASE EMS1"/>
    <property type="match status" value="1"/>
</dbReference>
<reference evidence="1" key="1">
    <citation type="submission" date="2020-07" db="EMBL/GenBank/DDBJ databases">
        <authorList>
            <person name="Lin J."/>
        </authorList>
    </citation>
    <scope>NUCLEOTIDE SEQUENCE</scope>
</reference>
<evidence type="ECO:0008006" key="2">
    <source>
        <dbReference type="Google" id="ProtNLM"/>
    </source>
</evidence>
<dbReference type="InterPro" id="IPR051564">
    <property type="entry name" value="LRR_receptor-like_kinase"/>
</dbReference>
<evidence type="ECO:0000313" key="1">
    <source>
        <dbReference type="EMBL" id="CAD1843098.1"/>
    </source>
</evidence>
<dbReference type="SUPFAM" id="SSF56112">
    <property type="entry name" value="Protein kinase-like (PK-like)"/>
    <property type="match status" value="1"/>
</dbReference>
<dbReference type="AlphaFoldDB" id="A0A6V7QJ81"/>
<proteinExistence type="predicted"/>
<dbReference type="Gene3D" id="1.10.510.10">
    <property type="entry name" value="Transferase(Phosphotransferase) domain 1"/>
    <property type="match status" value="1"/>
</dbReference>
<name>A0A6V7QJ81_ANACO</name>
<dbReference type="InterPro" id="IPR011009">
    <property type="entry name" value="Kinase-like_dom_sf"/>
</dbReference>
<dbReference type="PANTHER" id="PTHR48055:SF64">
    <property type="entry name" value="PROTEIN KINASE DOMAIN-CONTAINING PROTEIN"/>
    <property type="match status" value="1"/>
</dbReference>